<accession>A0ABS3HI86</accession>
<dbReference type="Proteomes" id="UP000664495">
    <property type="component" value="Unassembled WGS sequence"/>
</dbReference>
<organism evidence="1 2">
    <name type="scientific">Candidatus Enterococcus murrayae</name>
    <dbReference type="NCBI Taxonomy" id="2815321"/>
    <lineage>
        <taxon>Bacteria</taxon>
        <taxon>Bacillati</taxon>
        <taxon>Bacillota</taxon>
        <taxon>Bacilli</taxon>
        <taxon>Lactobacillales</taxon>
        <taxon>Enterococcaceae</taxon>
        <taxon>Enterococcus</taxon>
    </lineage>
</organism>
<evidence type="ECO:0000313" key="1">
    <source>
        <dbReference type="EMBL" id="MBO0453175.1"/>
    </source>
</evidence>
<comment type="caution">
    <text evidence="1">The sequence shown here is derived from an EMBL/GenBank/DDBJ whole genome shotgun (WGS) entry which is preliminary data.</text>
</comment>
<name>A0ABS3HI86_9ENTE</name>
<dbReference type="RefSeq" id="WP_207108944.1">
    <property type="nucleotide sequence ID" value="NZ_JAFLVR010000030.1"/>
</dbReference>
<sequence>MDNHLLREKYITSIEDVALEISQSDYWRTQFFESEYDQRILISEQNIENVPIYIKHIFTEEKLMFLVSKVKECPEVFDEGSIIFKFESVPFASITRFSGN</sequence>
<gene>
    <name evidence="1" type="ORF">JZO85_12895</name>
</gene>
<protein>
    <submittedName>
        <fullName evidence="1">Uncharacterized protein</fullName>
    </submittedName>
</protein>
<evidence type="ECO:0000313" key="2">
    <source>
        <dbReference type="Proteomes" id="UP000664495"/>
    </source>
</evidence>
<dbReference type="EMBL" id="JAFLVR010000030">
    <property type="protein sequence ID" value="MBO0453175.1"/>
    <property type="molecule type" value="Genomic_DNA"/>
</dbReference>
<reference evidence="1 2" key="1">
    <citation type="submission" date="2021-03" db="EMBL/GenBank/DDBJ databases">
        <title>Enterococcal diversity collection.</title>
        <authorList>
            <person name="Gilmore M.S."/>
            <person name="Schwartzman J."/>
            <person name="Van Tyne D."/>
            <person name="Martin M."/>
            <person name="Earl A.M."/>
            <person name="Manson A.L."/>
            <person name="Straub T."/>
            <person name="Salamzade R."/>
            <person name="Saavedra J."/>
            <person name="Lebreton F."/>
            <person name="Prichula J."/>
            <person name="Schaufler K."/>
            <person name="Gaca A."/>
            <person name="Sgardioli B."/>
            <person name="Wagenaar J."/>
            <person name="Strong T."/>
        </authorList>
    </citation>
    <scope>NUCLEOTIDE SEQUENCE [LARGE SCALE GENOMIC DNA]</scope>
    <source>
        <strain evidence="1 2">MJM16</strain>
    </source>
</reference>
<keyword evidence="2" id="KW-1185">Reference proteome</keyword>
<proteinExistence type="predicted"/>